<proteinExistence type="predicted"/>
<dbReference type="Gene3D" id="1.20.120.330">
    <property type="entry name" value="Nucleotidyltransferases domain 2"/>
    <property type="match status" value="1"/>
</dbReference>
<comment type="caution">
    <text evidence="1">The sequence shown here is derived from an EMBL/GenBank/DDBJ whole genome shotgun (WGS) entry which is preliminary data.</text>
</comment>
<sequence length="260" mass="30151">MYDQEERNQYLNKMIEKIRTSEYVEGIVQIGSGVIGFTDEISDVDLMVASTEINNSQIAKDVIKGFFKELNPIYIKEKQFSKEIFLLIVILENKLEFNVSIVPRELLSVKSPLWKVVDDKTGLVTEKMIDENEKFENEPVKYEAGFDVPFEFVYCAIGVGKALKRNNLIYALGMLETMRTYTLYIQAMNENKKLHQFKAYDTLSPSFIQDFLKTYPEKINVESLGCVSKDLIRLFEAVLKKNSLYTMHDDLQRLLEKSFV</sequence>
<gene>
    <name evidence="1" type="ORF">H9649_13780</name>
</gene>
<dbReference type="RefSeq" id="WP_191695488.1">
    <property type="nucleotide sequence ID" value="NZ_JACSQN010000013.1"/>
</dbReference>
<dbReference type="Pfam" id="PF04439">
    <property type="entry name" value="Adenyl_transf"/>
    <property type="match status" value="1"/>
</dbReference>
<dbReference type="SUPFAM" id="SSF81301">
    <property type="entry name" value="Nucleotidyltransferase"/>
    <property type="match status" value="1"/>
</dbReference>
<dbReference type="EMBL" id="JACSQN010000013">
    <property type="protein sequence ID" value="MBD7985660.1"/>
    <property type="molecule type" value="Genomic_DNA"/>
</dbReference>
<evidence type="ECO:0000313" key="2">
    <source>
        <dbReference type="Proteomes" id="UP000626786"/>
    </source>
</evidence>
<keyword evidence="2" id="KW-1185">Reference proteome</keyword>
<dbReference type="Gene3D" id="3.30.460.10">
    <property type="entry name" value="Beta Polymerase, domain 2"/>
    <property type="match status" value="1"/>
</dbReference>
<name>A0ABR8UCB1_9BACL</name>
<protein>
    <submittedName>
        <fullName evidence="1">Aminoglycoside 6-adenylyltransferase</fullName>
    </submittedName>
</protein>
<reference evidence="1 2" key="1">
    <citation type="submission" date="2020-08" db="EMBL/GenBank/DDBJ databases">
        <title>A Genomic Blueprint of the Chicken Gut Microbiome.</title>
        <authorList>
            <person name="Gilroy R."/>
            <person name="Ravi A."/>
            <person name="Getino M."/>
            <person name="Pursley I."/>
            <person name="Horton D.L."/>
            <person name="Alikhan N.-F."/>
            <person name="Baker D."/>
            <person name="Gharbi K."/>
            <person name="Hall N."/>
            <person name="Watson M."/>
            <person name="Adriaenssens E.M."/>
            <person name="Foster-Nyarko E."/>
            <person name="Jarju S."/>
            <person name="Secka A."/>
            <person name="Antonio M."/>
            <person name="Oren A."/>
            <person name="Chaudhuri R."/>
            <person name="La Ragione R.M."/>
            <person name="Hildebrand F."/>
            <person name="Pallen M.J."/>
        </authorList>
    </citation>
    <scope>NUCLEOTIDE SEQUENCE [LARGE SCALE GENOMIC DNA]</scope>
    <source>
        <strain evidence="1 2">Sa2YVA2</strain>
    </source>
</reference>
<dbReference type="InterPro" id="IPR007530">
    <property type="entry name" value="Aminoglycoside_adenylylTfrase"/>
</dbReference>
<dbReference type="Proteomes" id="UP000626786">
    <property type="component" value="Unassembled WGS sequence"/>
</dbReference>
<organism evidence="1 2">
    <name type="scientific">Sporosarcina quadrami</name>
    <dbReference type="NCBI Taxonomy" id="2762234"/>
    <lineage>
        <taxon>Bacteria</taxon>
        <taxon>Bacillati</taxon>
        <taxon>Bacillota</taxon>
        <taxon>Bacilli</taxon>
        <taxon>Bacillales</taxon>
        <taxon>Caryophanaceae</taxon>
        <taxon>Sporosarcina</taxon>
    </lineage>
</organism>
<dbReference type="InterPro" id="IPR043519">
    <property type="entry name" value="NT_sf"/>
</dbReference>
<accession>A0ABR8UCB1</accession>
<evidence type="ECO:0000313" key="1">
    <source>
        <dbReference type="EMBL" id="MBD7985660.1"/>
    </source>
</evidence>